<dbReference type="EMBL" id="JAESVB010000007">
    <property type="protein sequence ID" value="MCB8876627.1"/>
    <property type="molecule type" value="Genomic_DNA"/>
</dbReference>
<gene>
    <name evidence="1" type="ORF">ASILVAE211_15650</name>
</gene>
<proteinExistence type="predicted"/>
<accession>A0A963YU67</accession>
<keyword evidence="2" id="KW-1185">Reference proteome</keyword>
<sequence length="322" mass="33392">MAAVLLHMAAFAVLLDRPLSLGTLRATLGRKIAAAERQKPPRLIILAGSNALFSHSCAIIGAMLALPCINGGVALGLGLDYQFALWKPVLRPGDILYMPMELAQYAVSPGAARTGPEAGLMLSRDRFLLLHLGISQAMPALLSGTLPEAVASVVEQAAAALHPAMAHPVFSEINAVGDGIGHGLTGAAANRAFLAALHRPDPSPGTIRAGYGTQEIGSFLLWARAHGIAVIGGFPTEFADAPPDAALGTTLSATYTAAGAQFLTLATEGRYPRADFFDAQDHLVTECQTLHSIRLALALGALLARPVRPPPADATLLAANCP</sequence>
<evidence type="ECO:0000313" key="1">
    <source>
        <dbReference type="EMBL" id="MCB8876627.1"/>
    </source>
</evidence>
<organism evidence="1 2">
    <name type="scientific">Acidisoma silvae</name>
    <dbReference type="NCBI Taxonomy" id="2802396"/>
    <lineage>
        <taxon>Bacteria</taxon>
        <taxon>Pseudomonadati</taxon>
        <taxon>Pseudomonadota</taxon>
        <taxon>Alphaproteobacteria</taxon>
        <taxon>Acetobacterales</taxon>
        <taxon>Acidocellaceae</taxon>
        <taxon>Acidisoma</taxon>
    </lineage>
</organism>
<reference evidence="1" key="2">
    <citation type="submission" date="2021-01" db="EMBL/GenBank/DDBJ databases">
        <authorList>
            <person name="Mieszkin S."/>
            <person name="Pouder E."/>
            <person name="Alain K."/>
        </authorList>
    </citation>
    <scope>NUCLEOTIDE SEQUENCE</scope>
    <source>
        <strain evidence="1">HW T2.11</strain>
    </source>
</reference>
<evidence type="ECO:0000313" key="2">
    <source>
        <dbReference type="Proteomes" id="UP000708298"/>
    </source>
</evidence>
<dbReference type="AlphaFoldDB" id="A0A963YU67"/>
<reference evidence="1" key="1">
    <citation type="journal article" date="2021" name="Microorganisms">
        <title>Acidisoma silvae sp. nov. and Acidisomacellulosilytica sp. nov., Two Acidophilic Bacteria Isolated from Decaying Wood, Hydrolyzing Cellulose and Producing Poly-3-hydroxybutyrate.</title>
        <authorList>
            <person name="Mieszkin S."/>
            <person name="Pouder E."/>
            <person name="Uroz S."/>
            <person name="Simon-Colin C."/>
            <person name="Alain K."/>
        </authorList>
    </citation>
    <scope>NUCLEOTIDE SEQUENCE</scope>
    <source>
        <strain evidence="1">HW T2.11</strain>
    </source>
</reference>
<comment type="caution">
    <text evidence="1">The sequence shown here is derived from an EMBL/GenBank/DDBJ whole genome shotgun (WGS) entry which is preliminary data.</text>
</comment>
<protein>
    <submittedName>
        <fullName evidence="1">Uncharacterized protein</fullName>
    </submittedName>
</protein>
<dbReference type="Proteomes" id="UP000708298">
    <property type="component" value="Unassembled WGS sequence"/>
</dbReference>
<name>A0A963YU67_9PROT</name>
<dbReference type="RefSeq" id="WP_227322287.1">
    <property type="nucleotide sequence ID" value="NZ_JAESVB010000007.1"/>
</dbReference>